<dbReference type="Pfam" id="PF21203">
    <property type="entry name" value="ECM10"/>
    <property type="match status" value="1"/>
</dbReference>
<feature type="chain" id="PRO_5043743054" evidence="1">
    <location>
        <begin position="21"/>
        <end position="191"/>
    </location>
</feature>
<gene>
    <name evidence="2" type="ORF">LTR36_008217</name>
</gene>
<proteinExistence type="predicted"/>
<keyword evidence="1" id="KW-0732">Signal</keyword>
<reference evidence="2 3" key="1">
    <citation type="submission" date="2021-11" db="EMBL/GenBank/DDBJ databases">
        <title>Black yeast isolated from Biological Soil Crust.</title>
        <authorList>
            <person name="Kurbessoian T."/>
        </authorList>
    </citation>
    <scope>NUCLEOTIDE SEQUENCE [LARGE SCALE GENOMIC DNA]</scope>
    <source>
        <strain evidence="2 3">CCFEE 5522</strain>
    </source>
</reference>
<accession>A0AAV9J8N5</accession>
<organism evidence="2 3">
    <name type="scientific">Oleoguttula mirabilis</name>
    <dbReference type="NCBI Taxonomy" id="1507867"/>
    <lineage>
        <taxon>Eukaryota</taxon>
        <taxon>Fungi</taxon>
        <taxon>Dikarya</taxon>
        <taxon>Ascomycota</taxon>
        <taxon>Pezizomycotina</taxon>
        <taxon>Dothideomycetes</taxon>
        <taxon>Dothideomycetidae</taxon>
        <taxon>Mycosphaerellales</taxon>
        <taxon>Teratosphaeriaceae</taxon>
        <taxon>Oleoguttula</taxon>
    </lineage>
</organism>
<protein>
    <submittedName>
        <fullName evidence="2">Uncharacterized protein</fullName>
    </submittedName>
</protein>
<name>A0AAV9J8N5_9PEZI</name>
<evidence type="ECO:0000256" key="1">
    <source>
        <dbReference type="SAM" id="SignalP"/>
    </source>
</evidence>
<dbReference type="EMBL" id="JAVFHQ010000056">
    <property type="protein sequence ID" value="KAK4541143.1"/>
    <property type="molecule type" value="Genomic_DNA"/>
</dbReference>
<evidence type="ECO:0000313" key="3">
    <source>
        <dbReference type="Proteomes" id="UP001324427"/>
    </source>
</evidence>
<dbReference type="PANTHER" id="PTHR39219">
    <property type="entry name" value="ER MEMBRANE PROTEIN COMPLEX SUBUNIT 10"/>
    <property type="match status" value="1"/>
</dbReference>
<dbReference type="Proteomes" id="UP001324427">
    <property type="component" value="Unassembled WGS sequence"/>
</dbReference>
<sequence>MRSTVALGLLLAFWTSLAYAVEQEHTVDIFAWPLSAPKSQSLAKVTFNSTAATIKTYNEPSIPAGDEIVRVGFYHPSGSWSGIATAASNFAAEKTKKLQLHLNPSGELYHVGFTASTLGTSSKTSNSKDGLSVEVVRMKAGPTPQLNKPVVVNPDGTAPEKEVEKTFFQKYWWAIAGFLVLQVVMSMGKGD</sequence>
<comment type="caution">
    <text evidence="2">The sequence shown here is derived from an EMBL/GenBank/DDBJ whole genome shotgun (WGS) entry which is preliminary data.</text>
</comment>
<evidence type="ECO:0000313" key="2">
    <source>
        <dbReference type="EMBL" id="KAK4541143.1"/>
    </source>
</evidence>
<keyword evidence="3" id="KW-1185">Reference proteome</keyword>
<feature type="signal peptide" evidence="1">
    <location>
        <begin position="1"/>
        <end position="20"/>
    </location>
</feature>
<dbReference type="PANTHER" id="PTHR39219:SF1">
    <property type="entry name" value="ER MEMBRANE PROTEIN COMPLEX SUBUNIT 10"/>
    <property type="match status" value="1"/>
</dbReference>
<dbReference type="AlphaFoldDB" id="A0AAV9J8N5"/>